<name>A0A0C3LW69_9AGAM</name>
<dbReference type="OrthoDB" id="3269232at2759"/>
<keyword evidence="3" id="KW-1185">Reference proteome</keyword>
<feature type="compositionally biased region" description="Basic and acidic residues" evidence="1">
    <location>
        <begin position="343"/>
        <end position="354"/>
    </location>
</feature>
<protein>
    <submittedName>
        <fullName evidence="2">Uncharacterized protein</fullName>
    </submittedName>
</protein>
<organism evidence="2 3">
    <name type="scientific">Tulasnella calospora MUT 4182</name>
    <dbReference type="NCBI Taxonomy" id="1051891"/>
    <lineage>
        <taxon>Eukaryota</taxon>
        <taxon>Fungi</taxon>
        <taxon>Dikarya</taxon>
        <taxon>Basidiomycota</taxon>
        <taxon>Agaricomycotina</taxon>
        <taxon>Agaricomycetes</taxon>
        <taxon>Cantharellales</taxon>
        <taxon>Tulasnellaceae</taxon>
        <taxon>Tulasnella</taxon>
    </lineage>
</organism>
<gene>
    <name evidence="2" type="ORF">M407DRAFT_25019</name>
</gene>
<feature type="region of interest" description="Disordered" evidence="1">
    <location>
        <begin position="310"/>
        <end position="354"/>
    </location>
</feature>
<dbReference type="HOGENOM" id="CLU_783455_0_0_1"/>
<reference evidence="3" key="2">
    <citation type="submission" date="2015-01" db="EMBL/GenBank/DDBJ databases">
        <title>Evolutionary Origins and Diversification of the Mycorrhizal Mutualists.</title>
        <authorList>
            <consortium name="DOE Joint Genome Institute"/>
            <consortium name="Mycorrhizal Genomics Consortium"/>
            <person name="Kohler A."/>
            <person name="Kuo A."/>
            <person name="Nagy L.G."/>
            <person name="Floudas D."/>
            <person name="Copeland A."/>
            <person name="Barry K.W."/>
            <person name="Cichocki N."/>
            <person name="Veneault-Fourrey C."/>
            <person name="LaButti K."/>
            <person name="Lindquist E.A."/>
            <person name="Lipzen A."/>
            <person name="Lundell T."/>
            <person name="Morin E."/>
            <person name="Murat C."/>
            <person name="Riley R."/>
            <person name="Ohm R."/>
            <person name="Sun H."/>
            <person name="Tunlid A."/>
            <person name="Henrissat B."/>
            <person name="Grigoriev I.V."/>
            <person name="Hibbett D.S."/>
            <person name="Martin F."/>
        </authorList>
    </citation>
    <scope>NUCLEOTIDE SEQUENCE [LARGE SCALE GENOMIC DNA]</scope>
    <source>
        <strain evidence="3">MUT 4182</strain>
    </source>
</reference>
<evidence type="ECO:0000256" key="1">
    <source>
        <dbReference type="SAM" id="MobiDB-lite"/>
    </source>
</evidence>
<dbReference type="Proteomes" id="UP000054248">
    <property type="component" value="Unassembled WGS sequence"/>
</dbReference>
<feature type="compositionally biased region" description="Basic residues" evidence="1">
    <location>
        <begin position="317"/>
        <end position="332"/>
    </location>
</feature>
<sequence>MTAPSKETSTKGEFPIALPSPVWAIIDMQRRYKGIAKTPSLALVREEDEDTPETTAVSGNDSPLIHSPSPADSGVEGDEEMEMVADIIDALRPTSAGFLVSTSPLKSTSRLADPIIQAVPAHLWPNYAILRTGRSDLEHATRAELITEVKTLRMELQKALAVSKIERAINEGANTQLLLWDWHLQELTERLHTKEEERSKGKRGRMGRANARWLSGKPFLDELRGDAGRMGGGAPVDEMVEPVEPLMPVEEDEEFDPTETKSQWRQCERWARLEKQKAALKSWEAAVADCERRGVPAPGKPKVRKLFPALATPTRFTAKRAPRRKRRGAKRVKGVEDDADYEGEGKDREDSNDD</sequence>
<feature type="region of interest" description="Disordered" evidence="1">
    <location>
        <begin position="37"/>
        <end position="76"/>
    </location>
</feature>
<evidence type="ECO:0000313" key="3">
    <source>
        <dbReference type="Proteomes" id="UP000054248"/>
    </source>
</evidence>
<reference evidence="2 3" key="1">
    <citation type="submission" date="2014-04" db="EMBL/GenBank/DDBJ databases">
        <authorList>
            <consortium name="DOE Joint Genome Institute"/>
            <person name="Kuo A."/>
            <person name="Girlanda M."/>
            <person name="Perotto S."/>
            <person name="Kohler A."/>
            <person name="Nagy L.G."/>
            <person name="Floudas D."/>
            <person name="Copeland A."/>
            <person name="Barry K.W."/>
            <person name="Cichocki N."/>
            <person name="Veneault-Fourrey C."/>
            <person name="LaButti K."/>
            <person name="Lindquist E.A."/>
            <person name="Lipzen A."/>
            <person name="Lundell T."/>
            <person name="Morin E."/>
            <person name="Murat C."/>
            <person name="Sun H."/>
            <person name="Tunlid A."/>
            <person name="Henrissat B."/>
            <person name="Grigoriev I.V."/>
            <person name="Hibbett D.S."/>
            <person name="Martin F."/>
            <person name="Nordberg H.P."/>
            <person name="Cantor M.N."/>
            <person name="Hua S.X."/>
        </authorList>
    </citation>
    <scope>NUCLEOTIDE SEQUENCE [LARGE SCALE GENOMIC DNA]</scope>
    <source>
        <strain evidence="2 3">MUT 4182</strain>
    </source>
</reference>
<dbReference type="EMBL" id="KN823038">
    <property type="protein sequence ID" value="KIO25642.1"/>
    <property type="molecule type" value="Genomic_DNA"/>
</dbReference>
<accession>A0A0C3LW69</accession>
<evidence type="ECO:0000313" key="2">
    <source>
        <dbReference type="EMBL" id="KIO25642.1"/>
    </source>
</evidence>
<dbReference type="AlphaFoldDB" id="A0A0C3LW69"/>
<proteinExistence type="predicted"/>